<keyword evidence="1" id="KW-0472">Membrane</keyword>
<gene>
    <name evidence="2" type="ORF">QWZ10_14830</name>
</gene>
<evidence type="ECO:0008006" key="4">
    <source>
        <dbReference type="Google" id="ProtNLM"/>
    </source>
</evidence>
<comment type="caution">
    <text evidence="2">The sequence shown here is derived from an EMBL/GenBank/DDBJ whole genome shotgun (WGS) entry which is preliminary data.</text>
</comment>
<name>A0ABT8DBH6_9RHOB</name>
<feature type="transmembrane region" description="Helical" evidence="1">
    <location>
        <begin position="58"/>
        <end position="75"/>
    </location>
</feature>
<sequence>MTDRDHRSRRRMAVFVGLVAAALAAYATYLAVTLPAGLHFPVGFSRPGRQREIEMGVEGLYLFPAVLAVGAGYLWRSEAWLLPGPGKERRFTLGLIWMLVIGVAVAQLVICAEAVGAAGAA</sequence>
<keyword evidence="1" id="KW-1133">Transmembrane helix</keyword>
<keyword evidence="1" id="KW-0812">Transmembrane</keyword>
<organism evidence="2 3">
    <name type="scientific">Paracoccus cavernae</name>
    <dbReference type="NCBI Taxonomy" id="1571207"/>
    <lineage>
        <taxon>Bacteria</taxon>
        <taxon>Pseudomonadati</taxon>
        <taxon>Pseudomonadota</taxon>
        <taxon>Alphaproteobacteria</taxon>
        <taxon>Rhodobacterales</taxon>
        <taxon>Paracoccaceae</taxon>
        <taxon>Paracoccus</taxon>
    </lineage>
</organism>
<proteinExistence type="predicted"/>
<dbReference type="Proteomes" id="UP001243846">
    <property type="component" value="Unassembled WGS sequence"/>
</dbReference>
<accession>A0ABT8DBH6</accession>
<feature type="transmembrane region" description="Helical" evidence="1">
    <location>
        <begin position="95"/>
        <end position="118"/>
    </location>
</feature>
<feature type="transmembrane region" description="Helical" evidence="1">
    <location>
        <begin position="12"/>
        <end position="38"/>
    </location>
</feature>
<evidence type="ECO:0000256" key="1">
    <source>
        <dbReference type="SAM" id="Phobius"/>
    </source>
</evidence>
<dbReference type="EMBL" id="JAUFRC010000001">
    <property type="protein sequence ID" value="MDN3712704.1"/>
    <property type="molecule type" value="Genomic_DNA"/>
</dbReference>
<protein>
    <recommendedName>
        <fullName evidence="4">DUF1648 domain-containing protein</fullName>
    </recommendedName>
</protein>
<reference evidence="3" key="1">
    <citation type="journal article" date="2019" name="Int. J. Syst. Evol. Microbiol.">
        <title>The Global Catalogue of Microorganisms (GCM) 10K type strain sequencing project: providing services to taxonomists for standard genome sequencing and annotation.</title>
        <authorList>
            <consortium name="The Broad Institute Genomics Platform"/>
            <consortium name="The Broad Institute Genome Sequencing Center for Infectious Disease"/>
            <person name="Wu L."/>
            <person name="Ma J."/>
        </authorList>
    </citation>
    <scope>NUCLEOTIDE SEQUENCE [LARGE SCALE GENOMIC DNA]</scope>
    <source>
        <strain evidence="3">CECT 8482</strain>
    </source>
</reference>
<keyword evidence="3" id="KW-1185">Reference proteome</keyword>
<evidence type="ECO:0000313" key="2">
    <source>
        <dbReference type="EMBL" id="MDN3712704.1"/>
    </source>
</evidence>
<evidence type="ECO:0000313" key="3">
    <source>
        <dbReference type="Proteomes" id="UP001243846"/>
    </source>
</evidence>